<evidence type="ECO:0000313" key="2">
    <source>
        <dbReference type="EMBL" id="ADH92927.1"/>
    </source>
</evidence>
<reference evidence="2 3" key="1">
    <citation type="journal article" date="2010" name="Stand. Genomic Sci.">
        <title>Complete genome sequence of Arcanobacterium haemolyticum type strain (11018).</title>
        <authorList>
            <person name="Yasawong M."/>
            <person name="Teshima H."/>
            <person name="Lapidus A."/>
            <person name="Nolan M."/>
            <person name="Lucas S."/>
            <person name="Glavina Del Rio T."/>
            <person name="Tice H."/>
            <person name="Cheng J."/>
            <person name="Bruce D."/>
            <person name="Detter C."/>
            <person name="Tapia R."/>
            <person name="Han C."/>
            <person name="Goodwin L."/>
            <person name="Pitluck S."/>
            <person name="Liolios K."/>
            <person name="Ivanova N."/>
            <person name="Mavromatis K."/>
            <person name="Mikhailova N."/>
            <person name="Pati A."/>
            <person name="Chen A."/>
            <person name="Palaniappan K."/>
            <person name="Land M."/>
            <person name="Hauser L."/>
            <person name="Chang Y."/>
            <person name="Jeffries C."/>
            <person name="Rohde M."/>
            <person name="Sikorski J."/>
            <person name="Pukall R."/>
            <person name="Goker M."/>
            <person name="Woyke T."/>
            <person name="Bristow J."/>
            <person name="Eisen J."/>
            <person name="Markowitz V."/>
            <person name="Hugenholtz P."/>
            <person name="Kyrpides N."/>
            <person name="Klenk H."/>
        </authorList>
    </citation>
    <scope>NUCLEOTIDE SEQUENCE [LARGE SCALE GENOMIC DNA]</scope>
    <source>
        <strain evidence="3">ATCC 9345 / DSM 20595 / CCUG 17215 / LMG 16163 / NBRC 15585 / NCTC 8452 / 11018</strain>
    </source>
</reference>
<dbReference type="AlphaFoldDB" id="D7BPS8"/>
<evidence type="ECO:0000256" key="1">
    <source>
        <dbReference type="SAM" id="Phobius"/>
    </source>
</evidence>
<evidence type="ECO:0000313" key="3">
    <source>
        <dbReference type="Proteomes" id="UP000000376"/>
    </source>
</evidence>
<dbReference type="Proteomes" id="UP000000376">
    <property type="component" value="Chromosome"/>
</dbReference>
<dbReference type="STRING" id="644284.Arch_1222"/>
<accession>D7BPS8</accession>
<keyword evidence="1" id="KW-0812">Transmembrane</keyword>
<protein>
    <submittedName>
        <fullName evidence="2">Uncharacterized protein</fullName>
    </submittedName>
</protein>
<proteinExistence type="predicted"/>
<dbReference type="EMBL" id="CP002045">
    <property type="protein sequence ID" value="ADH92927.1"/>
    <property type="molecule type" value="Genomic_DNA"/>
</dbReference>
<dbReference type="KEGG" id="ahe:Arch_1222"/>
<organism evidence="2 3">
    <name type="scientific">Arcanobacterium haemolyticum (strain ATCC 9345 / DSM 20595 / CCM 5947 / CCUG 17215 / LMG 16163 / NBRC 15585 / NCTC 8452 / 11018)</name>
    <dbReference type="NCBI Taxonomy" id="644284"/>
    <lineage>
        <taxon>Bacteria</taxon>
        <taxon>Bacillati</taxon>
        <taxon>Actinomycetota</taxon>
        <taxon>Actinomycetes</taxon>
        <taxon>Actinomycetales</taxon>
        <taxon>Actinomycetaceae</taxon>
        <taxon>Arcanobacterium</taxon>
    </lineage>
</organism>
<name>D7BPS8_ARCHD</name>
<dbReference type="OrthoDB" id="3266789at2"/>
<keyword evidence="1" id="KW-1133">Transmembrane helix</keyword>
<keyword evidence="3" id="KW-1185">Reference proteome</keyword>
<gene>
    <name evidence="2" type="ordered locus">Arch_1222</name>
</gene>
<sequence length="138" mass="14985">MKTKEEGNLIILGLGIWVFVIALALLIGSAAHLHNERKELLAHADSAALALAQRIDDARYYATGNIDYAPPDLTEHAHALAERAHATIHEPTGVKGENVVITLCQTTSIPMLPTFLNFASNVEMCATSFARLRITPTQ</sequence>
<dbReference type="RefSeq" id="WP_013170419.1">
    <property type="nucleotide sequence ID" value="NC_014218.1"/>
</dbReference>
<feature type="transmembrane region" description="Helical" evidence="1">
    <location>
        <begin position="9"/>
        <end position="31"/>
    </location>
</feature>
<dbReference type="HOGENOM" id="CLU_1851008_0_0_11"/>
<keyword evidence="1" id="KW-0472">Membrane</keyword>